<dbReference type="RefSeq" id="WP_046715395.1">
    <property type="nucleotide sequence ID" value="NZ_BJXR01000043.1"/>
</dbReference>
<dbReference type="EMBL" id="BJXR01000043">
    <property type="protein sequence ID" value="GEN11028.1"/>
    <property type="molecule type" value="Genomic_DNA"/>
</dbReference>
<evidence type="ECO:0000313" key="5">
    <source>
        <dbReference type="Proteomes" id="UP000321514"/>
    </source>
</evidence>
<dbReference type="AlphaFoldDB" id="A0A511TD15"/>
<gene>
    <name evidence="2" type="ORF">MFU01_60650</name>
    <name evidence="3" type="ORF">SAMN05443572_102147</name>
</gene>
<dbReference type="STRING" id="1334629.MFUL124B02_32035"/>
<evidence type="ECO:0000313" key="3">
    <source>
        <dbReference type="EMBL" id="SET40101.1"/>
    </source>
</evidence>
<reference evidence="2 5" key="2">
    <citation type="submission" date="2019-07" db="EMBL/GenBank/DDBJ databases">
        <title>Whole genome shotgun sequence of Myxococcus fulvus NBRC 100333.</title>
        <authorList>
            <person name="Hosoyama A."/>
            <person name="Uohara A."/>
            <person name="Ohji S."/>
            <person name="Ichikawa N."/>
        </authorList>
    </citation>
    <scope>NUCLEOTIDE SEQUENCE [LARGE SCALE GENOMIC DNA]</scope>
    <source>
        <strain evidence="2 5">NBRC 100333</strain>
    </source>
</reference>
<dbReference type="EMBL" id="FOIB01000002">
    <property type="protein sequence ID" value="SET40101.1"/>
    <property type="molecule type" value="Genomic_DNA"/>
</dbReference>
<evidence type="ECO:0000313" key="2">
    <source>
        <dbReference type="EMBL" id="GEN11028.1"/>
    </source>
</evidence>
<keyword evidence="4" id="KW-1185">Reference proteome</keyword>
<organism evidence="2 5">
    <name type="scientific">Myxococcus fulvus</name>
    <dbReference type="NCBI Taxonomy" id="33"/>
    <lineage>
        <taxon>Bacteria</taxon>
        <taxon>Pseudomonadati</taxon>
        <taxon>Myxococcota</taxon>
        <taxon>Myxococcia</taxon>
        <taxon>Myxococcales</taxon>
        <taxon>Cystobacterineae</taxon>
        <taxon>Myxococcaceae</taxon>
        <taxon>Myxococcus</taxon>
    </lineage>
</organism>
<dbReference type="Proteomes" id="UP000183760">
    <property type="component" value="Unassembled WGS sequence"/>
</dbReference>
<protein>
    <submittedName>
        <fullName evidence="2">Uncharacterized protein</fullName>
    </submittedName>
</protein>
<reference evidence="3 4" key="1">
    <citation type="submission" date="2016-10" db="EMBL/GenBank/DDBJ databases">
        <authorList>
            <person name="Varghese N."/>
            <person name="Submissions S."/>
        </authorList>
    </citation>
    <scope>NUCLEOTIDE SEQUENCE [LARGE SCALE GENOMIC DNA]</scope>
    <source>
        <strain evidence="3 4">DSM 16525</strain>
    </source>
</reference>
<dbReference type="OrthoDB" id="5383051at2"/>
<proteinExistence type="predicted"/>
<evidence type="ECO:0000256" key="1">
    <source>
        <dbReference type="SAM" id="MobiDB-lite"/>
    </source>
</evidence>
<feature type="compositionally biased region" description="Basic and acidic residues" evidence="1">
    <location>
        <begin position="42"/>
        <end position="59"/>
    </location>
</feature>
<comment type="caution">
    <text evidence="2">The sequence shown here is derived from an EMBL/GenBank/DDBJ whole genome shotgun (WGS) entry which is preliminary data.</text>
</comment>
<feature type="region of interest" description="Disordered" evidence="1">
    <location>
        <begin position="36"/>
        <end position="111"/>
    </location>
</feature>
<evidence type="ECO:0000313" key="4">
    <source>
        <dbReference type="Proteomes" id="UP000183760"/>
    </source>
</evidence>
<accession>A0A511TD15</accession>
<sequence>MSHSRKPRGPIGRVGGLRRVEGADAILRVRALERVSGPQRVESNDVARRSFSEALERASRGLHSSEPLPTVHRPSPPPARRTREEDEPMTSPEPPPESFMGILWWKMRGHR</sequence>
<dbReference type="Proteomes" id="UP000321514">
    <property type="component" value="Unassembled WGS sequence"/>
</dbReference>
<name>A0A511TD15_MYXFU</name>